<evidence type="ECO:0000313" key="3">
    <source>
        <dbReference type="EMBL" id="GGO28944.1"/>
    </source>
</evidence>
<gene>
    <name evidence="3" type="primary">amsA</name>
    <name evidence="3" type="ORF">GCM10010991_12250</name>
</gene>
<dbReference type="RefSeq" id="WP_146285049.1">
    <property type="nucleotide sequence ID" value="NZ_BMLP01000001.1"/>
</dbReference>
<feature type="domain" description="AsmA" evidence="2">
    <location>
        <begin position="8"/>
        <end position="209"/>
    </location>
</feature>
<feature type="coiled-coil region" evidence="1">
    <location>
        <begin position="598"/>
        <end position="625"/>
    </location>
</feature>
<dbReference type="Pfam" id="PF05170">
    <property type="entry name" value="AsmA"/>
    <property type="match status" value="2"/>
</dbReference>
<evidence type="ECO:0000259" key="2">
    <source>
        <dbReference type="Pfam" id="PF05170"/>
    </source>
</evidence>
<dbReference type="PANTHER" id="PTHR30441:SF4">
    <property type="entry name" value="PROTEIN ASMA"/>
    <property type="match status" value="1"/>
</dbReference>
<name>A0A917YJF2_9RHOB</name>
<dbReference type="AlphaFoldDB" id="A0A917YJF2"/>
<keyword evidence="1" id="KW-0175">Coiled coil</keyword>
<sequence>MRWLVRAAMSLMVLVVLLGGMVILMPKDAVLNLAANRFAEATGRKIQIGSGAKVALWPVLGVSAGPVSISNADWGSEPQMLTADRISIGLDVAAALSGHLQITEISLTRPDVLLERTRDGKVNWEFAPPSDAPQGATAGPDRKITLGSMTISDGRLRLRDGGAKDAFTLEKIEAATAIPDFAGPVQIAGSAEYRGQTIDAEAGVDALSRFLEGNPVALDLALKTGGNTLTFKGKAGTAPTTAEGTLNLSVNDRETLGRLTGAALPDLPQGFGARSLAAKGQITLRPDGTVRLRDAEILADDRTWQVDGTWEPGQSRPRLVATVAVDALTLGASGGGSGTGSDTGWSTDKIDGRALGLLDAEVTLTAGSIRAGGLGLGPTRARLTLDNARAVIGIDEAEFYGGTLAGKIVVNARKGLSSSAALQLDGADLQPLLTDVVGTARLAGKAHATIDLLASGQTLAALMRNLSGTVALRMGKGELVGFDVVGMLRTMDPGYVGEGRKTLFSALTISAAIKDGVAKSDDLVLTGDVFAATGKGQVDLGERRVNYRLLPSLTISQSQTQSLTVPVLISGPWGQPNVRLDLEWLASERARTERRRAEEAAKTRLEELARQKLGVERNADESLEDAARRRAQEAVAAEAERLLRDALGGSN</sequence>
<protein>
    <submittedName>
        <fullName evidence="3">Cell envelope biogenesis protein AsmA</fullName>
    </submittedName>
</protein>
<keyword evidence="4" id="KW-1185">Reference proteome</keyword>
<evidence type="ECO:0000313" key="4">
    <source>
        <dbReference type="Proteomes" id="UP000598196"/>
    </source>
</evidence>
<evidence type="ECO:0000256" key="1">
    <source>
        <dbReference type="SAM" id="Coils"/>
    </source>
</evidence>
<dbReference type="InterPro" id="IPR007844">
    <property type="entry name" value="AsmA"/>
</dbReference>
<dbReference type="PANTHER" id="PTHR30441">
    <property type="entry name" value="DUF748 DOMAIN-CONTAINING PROTEIN"/>
    <property type="match status" value="1"/>
</dbReference>
<accession>A0A917YJF2</accession>
<proteinExistence type="predicted"/>
<dbReference type="GO" id="GO:0090313">
    <property type="term" value="P:regulation of protein targeting to membrane"/>
    <property type="evidence" value="ECO:0007669"/>
    <property type="project" value="TreeGrafter"/>
</dbReference>
<dbReference type="EMBL" id="BMLP01000001">
    <property type="protein sequence ID" value="GGO28944.1"/>
    <property type="molecule type" value="Genomic_DNA"/>
</dbReference>
<reference evidence="3 4" key="1">
    <citation type="journal article" date="2014" name="Int. J. Syst. Evol. Microbiol.">
        <title>Complete genome sequence of Corynebacterium casei LMG S-19264T (=DSM 44701T), isolated from a smear-ripened cheese.</title>
        <authorList>
            <consortium name="US DOE Joint Genome Institute (JGI-PGF)"/>
            <person name="Walter F."/>
            <person name="Albersmeier A."/>
            <person name="Kalinowski J."/>
            <person name="Ruckert C."/>
        </authorList>
    </citation>
    <scope>NUCLEOTIDE SEQUENCE [LARGE SCALE GENOMIC DNA]</scope>
    <source>
        <strain evidence="3 4">CGMCC 1.7029</strain>
    </source>
</reference>
<organism evidence="3 4">
    <name type="scientific">Gemmobacter aquaticus</name>
    <dbReference type="NCBI Taxonomy" id="490185"/>
    <lineage>
        <taxon>Bacteria</taxon>
        <taxon>Pseudomonadati</taxon>
        <taxon>Pseudomonadota</taxon>
        <taxon>Alphaproteobacteria</taxon>
        <taxon>Rhodobacterales</taxon>
        <taxon>Paracoccaceae</taxon>
        <taxon>Gemmobacter</taxon>
    </lineage>
</organism>
<comment type="caution">
    <text evidence="3">The sequence shown here is derived from an EMBL/GenBank/DDBJ whole genome shotgun (WGS) entry which is preliminary data.</text>
</comment>
<dbReference type="GO" id="GO:0005886">
    <property type="term" value="C:plasma membrane"/>
    <property type="evidence" value="ECO:0007669"/>
    <property type="project" value="TreeGrafter"/>
</dbReference>
<feature type="domain" description="AsmA" evidence="2">
    <location>
        <begin position="341"/>
        <end position="522"/>
    </location>
</feature>
<dbReference type="Proteomes" id="UP000598196">
    <property type="component" value="Unassembled WGS sequence"/>
</dbReference>
<dbReference type="InterPro" id="IPR052894">
    <property type="entry name" value="AsmA-related"/>
</dbReference>